<comment type="caution">
    <text evidence="1">The sequence shown here is derived from an EMBL/GenBank/DDBJ whole genome shotgun (WGS) entry which is preliminary data.</text>
</comment>
<evidence type="ECO:0000313" key="2">
    <source>
        <dbReference type="Proteomes" id="UP001164929"/>
    </source>
</evidence>
<reference evidence="1" key="1">
    <citation type="journal article" date="2023" name="Mol. Ecol. Resour.">
        <title>Chromosome-level genome assembly of a triploid poplar Populus alba 'Berolinensis'.</title>
        <authorList>
            <person name="Chen S."/>
            <person name="Yu Y."/>
            <person name="Wang X."/>
            <person name="Wang S."/>
            <person name="Zhang T."/>
            <person name="Zhou Y."/>
            <person name="He R."/>
            <person name="Meng N."/>
            <person name="Wang Y."/>
            <person name="Liu W."/>
            <person name="Liu Z."/>
            <person name="Liu J."/>
            <person name="Guo Q."/>
            <person name="Huang H."/>
            <person name="Sederoff R.R."/>
            <person name="Wang G."/>
            <person name="Qu G."/>
            <person name="Chen S."/>
        </authorList>
    </citation>
    <scope>NUCLEOTIDE SEQUENCE</scope>
    <source>
        <strain evidence="1">SC-2020</strain>
    </source>
</reference>
<organism evidence="1 2">
    <name type="scientific">Populus alba x Populus x berolinensis</name>
    <dbReference type="NCBI Taxonomy" id="444605"/>
    <lineage>
        <taxon>Eukaryota</taxon>
        <taxon>Viridiplantae</taxon>
        <taxon>Streptophyta</taxon>
        <taxon>Embryophyta</taxon>
        <taxon>Tracheophyta</taxon>
        <taxon>Spermatophyta</taxon>
        <taxon>Magnoliopsida</taxon>
        <taxon>eudicotyledons</taxon>
        <taxon>Gunneridae</taxon>
        <taxon>Pentapetalae</taxon>
        <taxon>rosids</taxon>
        <taxon>fabids</taxon>
        <taxon>Malpighiales</taxon>
        <taxon>Salicaceae</taxon>
        <taxon>Saliceae</taxon>
        <taxon>Populus</taxon>
    </lineage>
</organism>
<dbReference type="AlphaFoldDB" id="A0AAD6RA05"/>
<dbReference type="EMBL" id="JAQIZT010000003">
    <property type="protein sequence ID" value="KAJ7005130.1"/>
    <property type="molecule type" value="Genomic_DNA"/>
</dbReference>
<evidence type="ECO:0000313" key="1">
    <source>
        <dbReference type="EMBL" id="KAJ7005130.1"/>
    </source>
</evidence>
<accession>A0AAD6RA05</accession>
<dbReference type="Proteomes" id="UP001164929">
    <property type="component" value="Chromosome 3"/>
</dbReference>
<sequence>MASSSCVLASIAGLRMITSETILSV</sequence>
<proteinExistence type="predicted"/>
<gene>
    <name evidence="1" type="ORF">NC653_009829</name>
</gene>
<name>A0AAD6RA05_9ROSI</name>
<protein>
    <submittedName>
        <fullName evidence="1">Uncharacterized protein</fullName>
    </submittedName>
</protein>
<keyword evidence="2" id="KW-1185">Reference proteome</keyword>